<protein>
    <submittedName>
        <fullName evidence="1">Uncharacterized protein</fullName>
    </submittedName>
</protein>
<evidence type="ECO:0000313" key="1">
    <source>
        <dbReference type="EMBL" id="EJW73662.1"/>
    </source>
</evidence>
<gene>
    <name evidence="1" type="ORF">WUBG_15435</name>
</gene>
<dbReference type="EMBL" id="ADBV01013639">
    <property type="protein sequence ID" value="EJW73662.1"/>
    <property type="molecule type" value="Genomic_DNA"/>
</dbReference>
<dbReference type="Proteomes" id="UP000004810">
    <property type="component" value="Unassembled WGS sequence"/>
</dbReference>
<feature type="non-terminal residue" evidence="1">
    <location>
        <position position="88"/>
    </location>
</feature>
<evidence type="ECO:0000313" key="2">
    <source>
        <dbReference type="Proteomes" id="UP000004810"/>
    </source>
</evidence>
<proteinExistence type="predicted"/>
<reference evidence="2" key="1">
    <citation type="submission" date="2012-08" db="EMBL/GenBank/DDBJ databases">
        <title>The Genome Sequence of Wuchereria bancrofti.</title>
        <authorList>
            <person name="Nutman T.B."/>
            <person name="Fink D.L."/>
            <person name="Russ C."/>
            <person name="Young S."/>
            <person name="Zeng Q."/>
            <person name="Koehrsen M."/>
            <person name="Alvarado L."/>
            <person name="Berlin A."/>
            <person name="Chapman S.B."/>
            <person name="Chen Z."/>
            <person name="Freedman E."/>
            <person name="Gellesch M."/>
            <person name="Goldberg J."/>
            <person name="Griggs A."/>
            <person name="Gujja S."/>
            <person name="Heilman E.R."/>
            <person name="Heiman D."/>
            <person name="Hepburn T."/>
            <person name="Howarth C."/>
            <person name="Jen D."/>
            <person name="Larson L."/>
            <person name="Lewis B."/>
            <person name="Mehta T."/>
            <person name="Park D."/>
            <person name="Pearson M."/>
            <person name="Roberts A."/>
            <person name="Saif S."/>
            <person name="Shea T."/>
            <person name="Shenoy N."/>
            <person name="Sisk P."/>
            <person name="Stolte C."/>
            <person name="Sykes S."/>
            <person name="Walk T."/>
            <person name="White J."/>
            <person name="Yandava C."/>
            <person name="Haas B."/>
            <person name="Henn M.R."/>
            <person name="Nusbaum C."/>
            <person name="Birren B."/>
        </authorList>
    </citation>
    <scope>NUCLEOTIDE SEQUENCE [LARGE SCALE GENOMIC DNA]</scope>
    <source>
        <strain evidence="2">NA</strain>
    </source>
</reference>
<organism evidence="1 2">
    <name type="scientific">Wuchereria bancrofti</name>
    <dbReference type="NCBI Taxonomy" id="6293"/>
    <lineage>
        <taxon>Eukaryota</taxon>
        <taxon>Metazoa</taxon>
        <taxon>Ecdysozoa</taxon>
        <taxon>Nematoda</taxon>
        <taxon>Chromadorea</taxon>
        <taxon>Rhabditida</taxon>
        <taxon>Spirurina</taxon>
        <taxon>Spiruromorpha</taxon>
        <taxon>Filarioidea</taxon>
        <taxon>Onchocercidae</taxon>
        <taxon>Wuchereria</taxon>
    </lineage>
</organism>
<comment type="caution">
    <text evidence="1">The sequence shown here is derived from an EMBL/GenBank/DDBJ whole genome shotgun (WGS) entry which is preliminary data.</text>
</comment>
<sequence length="88" mass="10069">MVHSDLRAEAKDVRGKGKKTEVGEKRVVASWVLLVKECAWGYYPFTSGVRLLYRLVGMRWVVTCVLEARECVFLAWIMLASFVDILFA</sequence>
<accession>J9E9K8</accession>
<name>J9E9K8_WUCBA</name>
<dbReference type="AlphaFoldDB" id="J9E9K8"/>